<dbReference type="OrthoDB" id="76567at2759"/>
<sequence>IVKIMPGAVHEVATSEFGRILWEKSAAMGLRRNLGDMGGTRYQGIASSKEADSAFKPLSRPHRADWPTLVIESGVSEKLPRLRADARWWLENSSGDVNIVLLFSILAAAQTIHLEKWEIMSVPNLQVTRLHPHPFVMTPTQTDQVDIVQPIAAGGALTLDFAKIFLRQPVQGGLEGNIIFTTLDLEEWAHDVW</sequence>
<feature type="non-terminal residue" evidence="1">
    <location>
        <position position="1"/>
    </location>
</feature>
<dbReference type="EMBL" id="ML120535">
    <property type="protein sequence ID" value="RPA90186.1"/>
    <property type="molecule type" value="Genomic_DNA"/>
</dbReference>
<gene>
    <name evidence="1" type="ORF">L873DRAFT_1565744</name>
</gene>
<accession>A0A3N4IWC6</accession>
<protein>
    <submittedName>
        <fullName evidence="1">Uncharacterized protein</fullName>
    </submittedName>
</protein>
<dbReference type="Proteomes" id="UP000276215">
    <property type="component" value="Unassembled WGS sequence"/>
</dbReference>
<reference evidence="1 2" key="1">
    <citation type="journal article" date="2018" name="Nat. Ecol. Evol.">
        <title>Pezizomycetes genomes reveal the molecular basis of ectomycorrhizal truffle lifestyle.</title>
        <authorList>
            <person name="Murat C."/>
            <person name="Payen T."/>
            <person name="Noel B."/>
            <person name="Kuo A."/>
            <person name="Morin E."/>
            <person name="Chen J."/>
            <person name="Kohler A."/>
            <person name="Krizsan K."/>
            <person name="Balestrini R."/>
            <person name="Da Silva C."/>
            <person name="Montanini B."/>
            <person name="Hainaut M."/>
            <person name="Levati E."/>
            <person name="Barry K.W."/>
            <person name="Belfiori B."/>
            <person name="Cichocki N."/>
            <person name="Clum A."/>
            <person name="Dockter R.B."/>
            <person name="Fauchery L."/>
            <person name="Guy J."/>
            <person name="Iotti M."/>
            <person name="Le Tacon F."/>
            <person name="Lindquist E.A."/>
            <person name="Lipzen A."/>
            <person name="Malagnac F."/>
            <person name="Mello A."/>
            <person name="Molinier V."/>
            <person name="Miyauchi S."/>
            <person name="Poulain J."/>
            <person name="Riccioni C."/>
            <person name="Rubini A."/>
            <person name="Sitrit Y."/>
            <person name="Splivallo R."/>
            <person name="Traeger S."/>
            <person name="Wang M."/>
            <person name="Zifcakova L."/>
            <person name="Wipf D."/>
            <person name="Zambonelli A."/>
            <person name="Paolocci F."/>
            <person name="Nowrousian M."/>
            <person name="Ottonello S."/>
            <person name="Baldrian P."/>
            <person name="Spatafora J.W."/>
            <person name="Henrissat B."/>
            <person name="Nagy L.G."/>
            <person name="Aury J.M."/>
            <person name="Wincker P."/>
            <person name="Grigoriev I.V."/>
            <person name="Bonfante P."/>
            <person name="Martin F.M."/>
        </authorList>
    </citation>
    <scope>NUCLEOTIDE SEQUENCE [LARGE SCALE GENOMIC DNA]</scope>
    <source>
        <strain evidence="1 2">120613-1</strain>
    </source>
</reference>
<organism evidence="1 2">
    <name type="scientific">Choiromyces venosus 120613-1</name>
    <dbReference type="NCBI Taxonomy" id="1336337"/>
    <lineage>
        <taxon>Eukaryota</taxon>
        <taxon>Fungi</taxon>
        <taxon>Dikarya</taxon>
        <taxon>Ascomycota</taxon>
        <taxon>Pezizomycotina</taxon>
        <taxon>Pezizomycetes</taxon>
        <taxon>Pezizales</taxon>
        <taxon>Tuberaceae</taxon>
        <taxon>Choiromyces</taxon>
    </lineage>
</organism>
<evidence type="ECO:0000313" key="2">
    <source>
        <dbReference type="Proteomes" id="UP000276215"/>
    </source>
</evidence>
<feature type="non-terminal residue" evidence="1">
    <location>
        <position position="193"/>
    </location>
</feature>
<keyword evidence="2" id="KW-1185">Reference proteome</keyword>
<proteinExistence type="predicted"/>
<evidence type="ECO:0000313" key="1">
    <source>
        <dbReference type="EMBL" id="RPA90186.1"/>
    </source>
</evidence>
<name>A0A3N4IWC6_9PEZI</name>
<dbReference type="AlphaFoldDB" id="A0A3N4IWC6"/>